<reference evidence="2 3" key="1">
    <citation type="submission" date="2016-08" db="EMBL/GenBank/DDBJ databases">
        <title>A Parts List for Fungal Cellulosomes Revealed by Comparative Genomics.</title>
        <authorList>
            <consortium name="DOE Joint Genome Institute"/>
            <person name="Haitjema C.H."/>
            <person name="Gilmore S.P."/>
            <person name="Henske J.K."/>
            <person name="Solomon K.V."/>
            <person name="De Groot R."/>
            <person name="Kuo A."/>
            <person name="Mondo S.J."/>
            <person name="Salamov A.A."/>
            <person name="Labutti K."/>
            <person name="Zhao Z."/>
            <person name="Chiniquy J."/>
            <person name="Barry K."/>
            <person name="Brewer H.M."/>
            <person name="Purvine S.O."/>
            <person name="Wright A.T."/>
            <person name="Boxma B."/>
            <person name="Van Alen T."/>
            <person name="Hackstein J.H."/>
            <person name="Baker S.E."/>
            <person name="Grigoriev I.V."/>
            <person name="O'Malley M.A."/>
        </authorList>
    </citation>
    <scope>NUCLEOTIDE SEQUENCE [LARGE SCALE GENOMIC DNA]</scope>
    <source>
        <strain evidence="2 3">G1</strain>
    </source>
</reference>
<accession>A0A1Y2CW98</accession>
<organism evidence="2 3">
    <name type="scientific">Neocallimastix californiae</name>
    <dbReference type="NCBI Taxonomy" id="1754190"/>
    <lineage>
        <taxon>Eukaryota</taxon>
        <taxon>Fungi</taxon>
        <taxon>Fungi incertae sedis</taxon>
        <taxon>Chytridiomycota</taxon>
        <taxon>Chytridiomycota incertae sedis</taxon>
        <taxon>Neocallimastigomycetes</taxon>
        <taxon>Neocallimastigales</taxon>
        <taxon>Neocallimastigaceae</taxon>
        <taxon>Neocallimastix</taxon>
    </lineage>
</organism>
<keyword evidence="1" id="KW-0175">Coiled coil</keyword>
<dbReference type="Proteomes" id="UP000193920">
    <property type="component" value="Unassembled WGS sequence"/>
</dbReference>
<evidence type="ECO:0000313" key="2">
    <source>
        <dbReference type="EMBL" id="ORY51166.1"/>
    </source>
</evidence>
<evidence type="ECO:0000256" key="1">
    <source>
        <dbReference type="SAM" id="Coils"/>
    </source>
</evidence>
<feature type="coiled-coil region" evidence="1">
    <location>
        <begin position="95"/>
        <end position="147"/>
    </location>
</feature>
<comment type="caution">
    <text evidence="2">The sequence shown here is derived from an EMBL/GenBank/DDBJ whole genome shotgun (WGS) entry which is preliminary data.</text>
</comment>
<dbReference type="PANTHER" id="PTHR31962">
    <property type="entry name" value="SPHINGOLIPID LONG CHAIN BASE-RESPONSIVE PROTEIN PIL1"/>
    <property type="match status" value="1"/>
</dbReference>
<dbReference type="GO" id="GO:0006897">
    <property type="term" value="P:endocytosis"/>
    <property type="evidence" value="ECO:0007669"/>
    <property type="project" value="TreeGrafter"/>
</dbReference>
<keyword evidence="3" id="KW-1185">Reference proteome</keyword>
<sequence>MSLFNKIDRAFGKPVDPKKKIGTFVIDKKAEVDSLKQYGKDFAVANETLRDWAKINGEDVSCSMDAIGELNVEIKKLLDNYIKSLNTQINEFKEIKHSEKNLKVLKSNLKELSQKVDENFVKEKNTLEIVEENYVKAKNEYELKSNEHDAFVRDKLRKSYVHQFDALKELAQKLDILATFGKHAANQIPLGFIPVDSEKPEFKGKETLKEIVTDAKEALNLWSMDDEPEFEE</sequence>
<gene>
    <name evidence="2" type="ORF">LY90DRAFT_670635</name>
</gene>
<dbReference type="Gene3D" id="1.20.1270.60">
    <property type="entry name" value="Arfaptin homology (AH) domain/BAR domain"/>
    <property type="match status" value="1"/>
</dbReference>
<evidence type="ECO:0000313" key="3">
    <source>
        <dbReference type="Proteomes" id="UP000193920"/>
    </source>
</evidence>
<dbReference type="PANTHER" id="PTHR31962:SF1">
    <property type="entry name" value="SPHINGOLIPID LONG CHAIN BASE-RESPONSIVE PROTEIN PIL1"/>
    <property type="match status" value="1"/>
</dbReference>
<dbReference type="Pfam" id="PF13805">
    <property type="entry name" value="Pil1"/>
    <property type="match status" value="1"/>
</dbReference>
<dbReference type="GO" id="GO:0070941">
    <property type="term" value="P:eisosome assembly"/>
    <property type="evidence" value="ECO:0007669"/>
    <property type="project" value="TreeGrafter"/>
</dbReference>
<dbReference type="GO" id="GO:0036286">
    <property type="term" value="C:eisosome filament"/>
    <property type="evidence" value="ECO:0007669"/>
    <property type="project" value="TreeGrafter"/>
</dbReference>
<dbReference type="InterPro" id="IPR028245">
    <property type="entry name" value="PIL1/LSP1"/>
</dbReference>
<dbReference type="GO" id="GO:0005886">
    <property type="term" value="C:plasma membrane"/>
    <property type="evidence" value="ECO:0007669"/>
    <property type="project" value="TreeGrafter"/>
</dbReference>
<dbReference type="EMBL" id="MCOG01000096">
    <property type="protein sequence ID" value="ORY51166.1"/>
    <property type="molecule type" value="Genomic_DNA"/>
</dbReference>
<dbReference type="AlphaFoldDB" id="A0A1Y2CW98"/>
<name>A0A1Y2CW98_9FUNG</name>
<protein>
    <submittedName>
        <fullName evidence="2">Uncharacterized protein</fullName>
    </submittedName>
</protein>
<proteinExistence type="predicted"/>
<dbReference type="STRING" id="1754190.A0A1Y2CW98"/>
<dbReference type="InterPro" id="IPR027267">
    <property type="entry name" value="AH/BAR_dom_sf"/>
</dbReference>
<dbReference type="OrthoDB" id="5599269at2759"/>